<accession>A0A7I8LFF1</accession>
<evidence type="ECO:0000256" key="13">
    <source>
        <dbReference type="ARBA" id="ARBA00031451"/>
    </source>
</evidence>
<dbReference type="CDD" id="cd11363">
    <property type="entry name" value="RNase_PH_PNPase_1"/>
    <property type="match status" value="1"/>
</dbReference>
<evidence type="ECO:0000256" key="14">
    <source>
        <dbReference type="ARBA" id="ARBA00051524"/>
    </source>
</evidence>
<dbReference type="FunFam" id="3.30.230.70:FF:000001">
    <property type="entry name" value="Polyribonucleotide nucleotidyltransferase"/>
    <property type="match status" value="1"/>
</dbReference>
<dbReference type="HAMAP" id="MF_01595">
    <property type="entry name" value="PNPase"/>
    <property type="match status" value="1"/>
</dbReference>
<keyword evidence="7" id="KW-0819">tRNA processing</keyword>
<evidence type="ECO:0000256" key="1">
    <source>
        <dbReference type="ARBA" id="ARBA00004173"/>
    </source>
</evidence>
<feature type="compositionally biased region" description="Polar residues" evidence="17">
    <location>
        <begin position="892"/>
        <end position="901"/>
    </location>
</feature>
<dbReference type="GO" id="GO:0008033">
    <property type="term" value="P:tRNA processing"/>
    <property type="evidence" value="ECO:0007669"/>
    <property type="project" value="UniProtKB-KW"/>
</dbReference>
<evidence type="ECO:0000256" key="16">
    <source>
        <dbReference type="ARBA" id="ARBA00078395"/>
    </source>
</evidence>
<evidence type="ECO:0000313" key="20">
    <source>
        <dbReference type="Proteomes" id="UP000663760"/>
    </source>
</evidence>
<evidence type="ECO:0000256" key="17">
    <source>
        <dbReference type="SAM" id="MobiDB-lite"/>
    </source>
</evidence>
<keyword evidence="12" id="KW-0694">RNA-binding</keyword>
<evidence type="ECO:0000256" key="6">
    <source>
        <dbReference type="ARBA" id="ARBA00022679"/>
    </source>
</evidence>
<reference evidence="19" key="1">
    <citation type="submission" date="2020-02" db="EMBL/GenBank/DDBJ databases">
        <authorList>
            <person name="Scholz U."/>
            <person name="Mascher M."/>
            <person name="Fiebig A."/>
        </authorList>
    </citation>
    <scope>NUCLEOTIDE SEQUENCE</scope>
</reference>
<evidence type="ECO:0000256" key="7">
    <source>
        <dbReference type="ARBA" id="ARBA00022694"/>
    </source>
</evidence>
<gene>
    <name evidence="19" type="ORF">SI8410_15019220</name>
</gene>
<keyword evidence="8" id="KW-0548">Nucleotidyltransferase</keyword>
<dbReference type="InterPro" id="IPR036612">
    <property type="entry name" value="KH_dom_type_1_sf"/>
</dbReference>
<dbReference type="SUPFAM" id="SSF54791">
    <property type="entry name" value="Eukaryotic type KH-domain (KH-domain type I)"/>
    <property type="match status" value="1"/>
</dbReference>
<dbReference type="GO" id="GO:0000965">
    <property type="term" value="P:mitochondrial RNA 3'-end processing"/>
    <property type="evidence" value="ECO:0007669"/>
    <property type="project" value="TreeGrafter"/>
</dbReference>
<dbReference type="SMART" id="SM00316">
    <property type="entry name" value="S1"/>
    <property type="match status" value="2"/>
</dbReference>
<dbReference type="FunFam" id="2.40.50.140:FF:000189">
    <property type="entry name" value="Polyribonucleotide nucleotidyltransferase, putative"/>
    <property type="match status" value="1"/>
</dbReference>
<dbReference type="InterPro" id="IPR012162">
    <property type="entry name" value="PNPase"/>
</dbReference>
<evidence type="ECO:0000259" key="18">
    <source>
        <dbReference type="PROSITE" id="PS50126"/>
    </source>
</evidence>
<evidence type="ECO:0000256" key="5">
    <source>
        <dbReference type="ARBA" id="ARBA00022552"/>
    </source>
</evidence>
<evidence type="ECO:0000256" key="12">
    <source>
        <dbReference type="ARBA" id="ARBA00022884"/>
    </source>
</evidence>
<dbReference type="SUPFAM" id="SSF55666">
    <property type="entry name" value="Ribonuclease PH domain 2-like"/>
    <property type="match status" value="2"/>
</dbReference>
<dbReference type="EC" id="2.7.7.8" evidence="3"/>
<sequence length="991" mass="107476">MSGLAILRAKVARPRLANWRAFRFRSFCGTHLRPFSQSMVSDAAEPPGEVAPPPGRKILEVFREEFEVGSRTITLETGKIARFANGSVVIGMEQTKVLSTVASAKSGDGLRDFLPLTVDYQEKQFAQGVIPTTFMRREGAPKERELLCGRLIDRPIRPLFPPGFYHEVQVMVSVLSSDGKQDPDVMAANATSAALMLSDIPWNGPIGVVRLGRIDGQLVFNPTMDELSLSDLNLVYACTRDKTLMIDVQAREITERDLEAALKLAHPEAVKYIEPQITLAKRAGKGKKEYKLSLMTEKTLEKISSLTEAPIETVFTDPTYGKFERGEALDKIAQDAKLVLEEQGDEESLKFLPKAVDTVRKKVVRRRIIEKGLRVDGRRLDEVRPLHCEAGTYPILHGSSLFSRGDTQVLCTVTLGAPGDAQRLDSIVGPPTKRFMLHYSFPPFSINEIGKRGGLNRREVGHGTLAEKALLAVLPPEGDFPYTVRVNSEVMASDGSTSMASVCGGSMALMDAGIPLRVHVAGVSVGLVTDMDSLTGEITDYRILTDILGLEDHLGDMDFKIAGTRRGISAIQLDIKPAGIPLGIICESLDHARKARLQILDRMEDEISTPRTQDDTNAPRLATMKLSSYSLRRLLGPQGSQKKKIEEETGARFAFSDGTLTIVAKDQTVMEKAQDKIDSLVGREIEVGGIYRGVIGSIKEYGAFVELRGGQQGLLHISELSHEQAILRTSNTCIDASSSRVSRVSDMVSVGEELSLMCIGQDVRGNIKLSLKATMSPPGSEDKTAPAQAPAKQEISVWASVGVVSDELAGDGSEKKNKLPEEGDAAAAAAAAEYSVPSIVIRSAAECDSSEETTSGEGIPLATEKNSRSPRAARSKNSKAPSEEASKIRNIIRSTLPPSVKTQKRSLGGGEEAGGKSRGGAKPLKLGDRVTAKVYQVRAHGLVLDLGGGVKGMYKFEENGRRDFETGDELRLRCSSFSSKGIPVMSFLDDD</sequence>
<keyword evidence="5" id="KW-0698">rRNA processing</keyword>
<evidence type="ECO:0000256" key="15">
    <source>
        <dbReference type="ARBA" id="ARBA00073922"/>
    </source>
</evidence>
<dbReference type="NCBIfam" id="TIGR03591">
    <property type="entry name" value="polynuc_phos"/>
    <property type="match status" value="1"/>
</dbReference>
<evidence type="ECO:0000256" key="10">
    <source>
        <dbReference type="ARBA" id="ARBA00022737"/>
    </source>
</evidence>
<comment type="catalytic activity">
    <reaction evidence="14">
        <text>RNA(n+1) + phosphate = RNA(n) + a ribonucleoside 5'-diphosphate</text>
        <dbReference type="Rhea" id="RHEA:22096"/>
        <dbReference type="Rhea" id="RHEA-COMP:14527"/>
        <dbReference type="Rhea" id="RHEA-COMP:17342"/>
        <dbReference type="ChEBI" id="CHEBI:43474"/>
        <dbReference type="ChEBI" id="CHEBI:57930"/>
        <dbReference type="ChEBI" id="CHEBI:140395"/>
        <dbReference type="EC" id="2.7.7.8"/>
    </reaction>
</comment>
<dbReference type="FunFam" id="3.30.1370.10:FF:000001">
    <property type="entry name" value="Polyribonucleotide nucleotidyltransferase"/>
    <property type="match status" value="1"/>
</dbReference>
<protein>
    <recommendedName>
        <fullName evidence="15">Polyribonucleotide nucleotidyltransferase 2, mitochondrial</fullName>
        <ecNumber evidence="3">2.7.7.8</ecNumber>
    </recommendedName>
    <alternativeName>
        <fullName evidence="13">Polynucleotide phosphorylase 1</fullName>
    </alternativeName>
    <alternativeName>
        <fullName evidence="16">Polynucleotide phosphorylase 2</fullName>
    </alternativeName>
</protein>
<keyword evidence="11" id="KW-0378">Hydrolase</keyword>
<dbReference type="GO" id="GO:0005829">
    <property type="term" value="C:cytosol"/>
    <property type="evidence" value="ECO:0007669"/>
    <property type="project" value="TreeGrafter"/>
</dbReference>
<evidence type="ECO:0000256" key="8">
    <source>
        <dbReference type="ARBA" id="ARBA00022695"/>
    </source>
</evidence>
<dbReference type="InterPro" id="IPR036456">
    <property type="entry name" value="PNPase_PH_RNA-bd_sf"/>
</dbReference>
<dbReference type="CDD" id="cd02393">
    <property type="entry name" value="KH-I_PNPase"/>
    <property type="match status" value="1"/>
</dbReference>
<dbReference type="GO" id="GO:0006364">
    <property type="term" value="P:rRNA processing"/>
    <property type="evidence" value="ECO:0007669"/>
    <property type="project" value="UniProtKB-KW"/>
</dbReference>
<dbReference type="Pfam" id="PF00575">
    <property type="entry name" value="S1"/>
    <property type="match status" value="1"/>
</dbReference>
<dbReference type="CDD" id="cd11364">
    <property type="entry name" value="RNase_PH_PNPase_2"/>
    <property type="match status" value="1"/>
</dbReference>
<dbReference type="InterPro" id="IPR027408">
    <property type="entry name" value="PNPase/RNase_PH_dom_sf"/>
</dbReference>
<dbReference type="GO" id="GO:0004654">
    <property type="term" value="F:polyribonucleotide nucleotidyltransferase activity"/>
    <property type="evidence" value="ECO:0007669"/>
    <property type="project" value="UniProtKB-EC"/>
</dbReference>
<dbReference type="AlphaFoldDB" id="A0A7I8LFF1"/>
<dbReference type="InterPro" id="IPR020568">
    <property type="entry name" value="Ribosomal_Su5_D2-typ_SF"/>
</dbReference>
<feature type="region of interest" description="Disordered" evidence="17">
    <location>
        <begin position="846"/>
        <end position="924"/>
    </location>
</feature>
<dbReference type="InterPro" id="IPR001247">
    <property type="entry name" value="ExoRNase_PH_dom1"/>
</dbReference>
<evidence type="ECO:0000313" key="19">
    <source>
        <dbReference type="EMBL" id="CAA7408542.1"/>
    </source>
</evidence>
<dbReference type="InterPro" id="IPR015848">
    <property type="entry name" value="PNPase_PH_RNA-bd_bac/org-type"/>
</dbReference>
<dbReference type="SUPFAM" id="SSF50249">
    <property type="entry name" value="Nucleic acid-binding proteins"/>
    <property type="match status" value="1"/>
</dbReference>
<dbReference type="InterPro" id="IPR036345">
    <property type="entry name" value="ExoRNase_PH_dom2_sf"/>
</dbReference>
<dbReference type="Gene3D" id="2.40.50.140">
    <property type="entry name" value="Nucleic acid-binding proteins"/>
    <property type="match status" value="1"/>
</dbReference>
<dbReference type="InterPro" id="IPR003029">
    <property type="entry name" value="S1_domain"/>
</dbReference>
<keyword evidence="20" id="KW-1185">Reference proteome</keyword>
<organism evidence="19 20">
    <name type="scientific">Spirodela intermedia</name>
    <name type="common">Intermediate duckweed</name>
    <dbReference type="NCBI Taxonomy" id="51605"/>
    <lineage>
        <taxon>Eukaryota</taxon>
        <taxon>Viridiplantae</taxon>
        <taxon>Streptophyta</taxon>
        <taxon>Embryophyta</taxon>
        <taxon>Tracheophyta</taxon>
        <taxon>Spermatophyta</taxon>
        <taxon>Magnoliopsida</taxon>
        <taxon>Liliopsida</taxon>
        <taxon>Araceae</taxon>
        <taxon>Lemnoideae</taxon>
        <taxon>Spirodela</taxon>
    </lineage>
</organism>
<dbReference type="Proteomes" id="UP000663760">
    <property type="component" value="Chromosome 15"/>
</dbReference>
<evidence type="ECO:0000256" key="4">
    <source>
        <dbReference type="ARBA" id="ARBA00022490"/>
    </source>
</evidence>
<dbReference type="GO" id="GO:0000958">
    <property type="term" value="P:mitochondrial mRNA catabolic process"/>
    <property type="evidence" value="ECO:0007669"/>
    <property type="project" value="TreeGrafter"/>
</dbReference>
<dbReference type="GO" id="GO:0003723">
    <property type="term" value="F:RNA binding"/>
    <property type="evidence" value="ECO:0007669"/>
    <property type="project" value="UniProtKB-KW"/>
</dbReference>
<dbReference type="Pfam" id="PF03726">
    <property type="entry name" value="PNPase"/>
    <property type="match status" value="1"/>
</dbReference>
<keyword evidence="9" id="KW-0540">Nuclease</keyword>
<feature type="compositionally biased region" description="Gly residues" evidence="17">
    <location>
        <begin position="907"/>
        <end position="918"/>
    </location>
</feature>
<evidence type="ECO:0000256" key="2">
    <source>
        <dbReference type="ARBA" id="ARBA00007404"/>
    </source>
</evidence>
<keyword evidence="11" id="KW-0269">Exonuclease</keyword>
<dbReference type="GO" id="GO:0000175">
    <property type="term" value="F:3'-5'-RNA exonuclease activity"/>
    <property type="evidence" value="ECO:0007669"/>
    <property type="project" value="TreeGrafter"/>
</dbReference>
<evidence type="ECO:0000256" key="11">
    <source>
        <dbReference type="ARBA" id="ARBA00022839"/>
    </source>
</evidence>
<dbReference type="PANTHER" id="PTHR11252:SF16">
    <property type="entry name" value="POLYRIBONUCLEOTIDE NUCLEOTIDYLTRANSFERASE 2, MITOCHONDRIAL"/>
    <property type="match status" value="1"/>
</dbReference>
<dbReference type="EMBL" id="LR746278">
    <property type="protein sequence ID" value="CAA7408542.1"/>
    <property type="molecule type" value="Genomic_DNA"/>
</dbReference>
<feature type="domain" description="S1 motif" evidence="18">
    <location>
        <begin position="688"/>
        <end position="772"/>
    </location>
</feature>
<dbReference type="GO" id="GO:0005739">
    <property type="term" value="C:mitochondrion"/>
    <property type="evidence" value="ECO:0007669"/>
    <property type="project" value="UniProtKB-SubCell"/>
</dbReference>
<dbReference type="NCBIfam" id="NF008805">
    <property type="entry name" value="PRK11824.1"/>
    <property type="match status" value="1"/>
</dbReference>
<evidence type="ECO:0000256" key="3">
    <source>
        <dbReference type="ARBA" id="ARBA00012416"/>
    </source>
</evidence>
<dbReference type="InterPro" id="IPR015847">
    <property type="entry name" value="ExoRNase_PH_dom2"/>
</dbReference>
<evidence type="ECO:0000256" key="9">
    <source>
        <dbReference type="ARBA" id="ARBA00022722"/>
    </source>
</evidence>
<proteinExistence type="inferred from homology"/>
<dbReference type="InterPro" id="IPR012340">
    <property type="entry name" value="NA-bd_OB-fold"/>
</dbReference>
<keyword evidence="10" id="KW-0677">Repeat</keyword>
<dbReference type="Gene3D" id="3.30.1370.10">
    <property type="entry name" value="K Homology domain, type 1"/>
    <property type="match status" value="1"/>
</dbReference>
<dbReference type="GO" id="GO:0009570">
    <property type="term" value="C:chloroplast stroma"/>
    <property type="evidence" value="ECO:0007669"/>
    <property type="project" value="TreeGrafter"/>
</dbReference>
<keyword evidence="6" id="KW-0808">Transferase</keyword>
<comment type="similarity">
    <text evidence="2">Belongs to the polyribonucleotide nucleotidyltransferase family.</text>
</comment>
<dbReference type="OrthoDB" id="437922at2759"/>
<keyword evidence="4" id="KW-0963">Cytoplasm</keyword>
<dbReference type="PANTHER" id="PTHR11252">
    <property type="entry name" value="POLYRIBONUCLEOTIDE NUCLEOTIDYLTRANSFERASE"/>
    <property type="match status" value="1"/>
</dbReference>
<dbReference type="Pfam" id="PF01138">
    <property type="entry name" value="RNase_PH"/>
    <property type="match status" value="2"/>
</dbReference>
<dbReference type="InterPro" id="IPR004087">
    <property type="entry name" value="KH_dom"/>
</dbReference>
<dbReference type="Pfam" id="PF03725">
    <property type="entry name" value="RNase_PH_C"/>
    <property type="match status" value="1"/>
</dbReference>
<name>A0A7I8LFF1_SPIIN</name>
<dbReference type="SUPFAM" id="SSF54211">
    <property type="entry name" value="Ribosomal protein S5 domain 2-like"/>
    <property type="match status" value="2"/>
</dbReference>
<dbReference type="FunFam" id="3.30.230.70:FF:000020">
    <property type="entry name" value="Polyribonucleotide nucleotidyltransferase 2 mitochondrial"/>
    <property type="match status" value="1"/>
</dbReference>
<comment type="subcellular location">
    <subcellularLocation>
        <location evidence="1">Mitochondrion</location>
    </subcellularLocation>
</comment>
<dbReference type="SMART" id="SM00322">
    <property type="entry name" value="KH"/>
    <property type="match status" value="1"/>
</dbReference>
<dbReference type="SUPFAM" id="SSF46915">
    <property type="entry name" value="Polynucleotide phosphorylase/guanosine pentaphosphate synthase (PNPase/GPSI), domain 3"/>
    <property type="match status" value="1"/>
</dbReference>
<dbReference type="PROSITE" id="PS50126">
    <property type="entry name" value="S1"/>
    <property type="match status" value="1"/>
</dbReference>
<dbReference type="Gene3D" id="3.30.230.70">
    <property type="entry name" value="GHMP Kinase, N-terminal domain"/>
    <property type="match status" value="2"/>
</dbReference>